<evidence type="ECO:0000313" key="15">
    <source>
        <dbReference type="Proteomes" id="UP000189704"/>
    </source>
</evidence>
<evidence type="ECO:0000256" key="6">
    <source>
        <dbReference type="ARBA" id="ARBA00022725"/>
    </source>
</evidence>
<keyword evidence="6 13" id="KW-0552">Olfaction</keyword>
<dbReference type="InterPro" id="IPR050516">
    <property type="entry name" value="Olfactory_GPCR"/>
</dbReference>
<dbReference type="SUPFAM" id="SSF81321">
    <property type="entry name" value="Family A G protein-coupled receptor-like"/>
    <property type="match status" value="1"/>
</dbReference>
<dbReference type="PRINTS" id="PR00237">
    <property type="entry name" value="GPCRRHODOPSN"/>
</dbReference>
<keyword evidence="4 13" id="KW-0716">Sensory transduction</keyword>
<dbReference type="CDD" id="cd15227">
    <property type="entry name" value="7tmA_OR14-like"/>
    <property type="match status" value="1"/>
</dbReference>
<feature type="transmembrane region" description="Helical" evidence="13">
    <location>
        <begin position="235"/>
        <end position="258"/>
    </location>
</feature>
<dbReference type="Proteomes" id="UP000189704">
    <property type="component" value="Unplaced"/>
</dbReference>
<gene>
    <name evidence="16" type="primary">LOC103254644</name>
</gene>
<evidence type="ECO:0000256" key="2">
    <source>
        <dbReference type="ARBA" id="ARBA00004651"/>
    </source>
</evidence>
<dbReference type="PRINTS" id="PR00245">
    <property type="entry name" value="OLFACTORYR"/>
</dbReference>
<organism evidence="15 16">
    <name type="scientific">Carlito syrichta</name>
    <name type="common">Philippine tarsier</name>
    <name type="synonym">Tarsius syrichta</name>
    <dbReference type="NCBI Taxonomy" id="1868482"/>
    <lineage>
        <taxon>Eukaryota</taxon>
        <taxon>Metazoa</taxon>
        <taxon>Chordata</taxon>
        <taxon>Craniata</taxon>
        <taxon>Vertebrata</taxon>
        <taxon>Euteleostomi</taxon>
        <taxon>Mammalia</taxon>
        <taxon>Eutheria</taxon>
        <taxon>Euarchontoglires</taxon>
        <taxon>Primates</taxon>
        <taxon>Haplorrhini</taxon>
        <taxon>Tarsiiformes</taxon>
        <taxon>Tarsiidae</taxon>
        <taxon>Carlito</taxon>
    </lineage>
</organism>
<feature type="transmembrane region" description="Helical" evidence="13">
    <location>
        <begin position="89"/>
        <end position="113"/>
    </location>
</feature>
<dbReference type="GO" id="GO:0005886">
    <property type="term" value="C:plasma membrane"/>
    <property type="evidence" value="ECO:0007669"/>
    <property type="project" value="UniProtKB-SubCell"/>
</dbReference>
<keyword evidence="10 12" id="KW-0675">Receptor</keyword>
<dbReference type="InterPro" id="IPR000725">
    <property type="entry name" value="Olfact_rcpt"/>
</dbReference>
<dbReference type="GeneID" id="103254644"/>
<keyword evidence="8 12" id="KW-0297">G-protein coupled receptor</keyword>
<dbReference type="InterPro" id="IPR000276">
    <property type="entry name" value="GPCR_Rhodpsn"/>
</dbReference>
<evidence type="ECO:0000256" key="11">
    <source>
        <dbReference type="ARBA" id="ARBA00023224"/>
    </source>
</evidence>
<keyword evidence="15" id="KW-1185">Reference proteome</keyword>
<feature type="transmembrane region" description="Helical" evidence="13">
    <location>
        <begin position="144"/>
        <end position="166"/>
    </location>
</feature>
<dbReference type="PANTHER" id="PTHR26452">
    <property type="entry name" value="OLFACTORY RECEPTOR"/>
    <property type="match status" value="1"/>
</dbReference>
<feature type="transmembrane region" description="Helical" evidence="13">
    <location>
        <begin position="198"/>
        <end position="223"/>
    </location>
</feature>
<comment type="subcellular location">
    <subcellularLocation>
        <location evidence="2 13">Cell membrane</location>
        <topology evidence="2 13">Multi-pass membrane protein</topology>
    </subcellularLocation>
</comment>
<keyword evidence="9 13" id="KW-0472">Membrane</keyword>
<dbReference type="KEGG" id="csyr:103254644"/>
<evidence type="ECO:0000259" key="14">
    <source>
        <dbReference type="PROSITE" id="PS50262"/>
    </source>
</evidence>
<dbReference type="Gene3D" id="1.20.1070.10">
    <property type="entry name" value="Rhodopsin 7-helix transmembrane proteins"/>
    <property type="match status" value="1"/>
</dbReference>
<feature type="transmembrane region" description="Helical" evidence="13">
    <location>
        <begin position="22"/>
        <end position="46"/>
    </location>
</feature>
<keyword evidence="5 12" id="KW-0812">Transmembrane</keyword>
<evidence type="ECO:0000256" key="13">
    <source>
        <dbReference type="RuleBase" id="RU363047"/>
    </source>
</evidence>
<dbReference type="Pfam" id="PF13853">
    <property type="entry name" value="7tm_4"/>
    <property type="match status" value="1"/>
</dbReference>
<keyword evidence="11 12" id="KW-0807">Transducer</keyword>
<reference evidence="16" key="1">
    <citation type="submission" date="2025-08" db="UniProtKB">
        <authorList>
            <consortium name="RefSeq"/>
        </authorList>
    </citation>
    <scope>IDENTIFICATION</scope>
</reference>
<evidence type="ECO:0000256" key="12">
    <source>
        <dbReference type="RuleBase" id="RU000688"/>
    </source>
</evidence>
<evidence type="ECO:0000256" key="5">
    <source>
        <dbReference type="ARBA" id="ARBA00022692"/>
    </source>
</evidence>
<dbReference type="GO" id="GO:0004984">
    <property type="term" value="F:olfactory receptor activity"/>
    <property type="evidence" value="ECO:0007669"/>
    <property type="project" value="InterPro"/>
</dbReference>
<evidence type="ECO:0000256" key="8">
    <source>
        <dbReference type="ARBA" id="ARBA00023040"/>
    </source>
</evidence>
<feature type="transmembrane region" description="Helical" evidence="13">
    <location>
        <begin position="270"/>
        <end position="290"/>
    </location>
</feature>
<dbReference type="GO" id="GO:0004930">
    <property type="term" value="F:G protein-coupled receptor activity"/>
    <property type="evidence" value="ECO:0007669"/>
    <property type="project" value="UniProtKB-KW"/>
</dbReference>
<name>A0A1U7T3C5_CARSF</name>
<comment type="function">
    <text evidence="1">Odorant receptor.</text>
</comment>
<evidence type="ECO:0000256" key="3">
    <source>
        <dbReference type="ARBA" id="ARBA00022475"/>
    </source>
</evidence>
<evidence type="ECO:0000256" key="7">
    <source>
        <dbReference type="ARBA" id="ARBA00022989"/>
    </source>
</evidence>
<comment type="similarity">
    <text evidence="12">Belongs to the G-protein coupled receptor 1 family.</text>
</comment>
<dbReference type="InterPro" id="IPR017452">
    <property type="entry name" value="GPCR_Rhodpsn_7TM"/>
</dbReference>
<accession>A0A1U7T3C5</accession>
<dbReference type="FunFam" id="1.20.1070.10:FF:000037">
    <property type="entry name" value="Olfactory receptor"/>
    <property type="match status" value="1"/>
</dbReference>
<dbReference type="PROSITE" id="PS00237">
    <property type="entry name" value="G_PROTEIN_RECEP_F1_1"/>
    <property type="match status" value="1"/>
</dbReference>
<protein>
    <recommendedName>
        <fullName evidence="13">Olfactory receptor</fullName>
    </recommendedName>
</protein>
<evidence type="ECO:0000256" key="1">
    <source>
        <dbReference type="ARBA" id="ARBA00002936"/>
    </source>
</evidence>
<proteinExistence type="inferred from homology"/>
<evidence type="ECO:0000256" key="9">
    <source>
        <dbReference type="ARBA" id="ARBA00023136"/>
    </source>
</evidence>
<dbReference type="PROSITE" id="PS50262">
    <property type="entry name" value="G_PROTEIN_RECEP_F1_2"/>
    <property type="match status" value="1"/>
</dbReference>
<keyword evidence="7 13" id="KW-1133">Transmembrane helix</keyword>
<dbReference type="RefSeq" id="XP_008050863.1">
    <property type="nucleotide sequence ID" value="XM_008052672.1"/>
</dbReference>
<keyword evidence="3 13" id="KW-1003">Cell membrane</keyword>
<evidence type="ECO:0000256" key="4">
    <source>
        <dbReference type="ARBA" id="ARBA00022606"/>
    </source>
</evidence>
<feature type="domain" description="G-protein coupled receptors family 1 profile" evidence="14">
    <location>
        <begin position="39"/>
        <end position="288"/>
    </location>
</feature>
<evidence type="ECO:0000256" key="10">
    <source>
        <dbReference type="ARBA" id="ARBA00023170"/>
    </source>
</evidence>
<dbReference type="AlphaFoldDB" id="A0A1U7T3C5"/>
<evidence type="ECO:0000313" key="16">
    <source>
        <dbReference type="RefSeq" id="XP_008050863.1"/>
    </source>
</evidence>
<sequence length="310" mass="34825">MTNITIVTEFILLGFSTSENMYILHSVLFLLIYLCALMGNVLIIMITTLDHHLQTPMYFFLKNLSFLDLCLISVAAPKSIANSWIHNNSISFLGCVSQVFLLLFSASAELFLLTMMSFDRYAAICHPLRYEVIMNRDTCMHSAAVSWLYGGLIAVMHTAGTFSLSYCGSNMVHQFFCDIPQLLAISCSETLVREIVPIFINVVLDFCCLIFIIITYVYIFSAVRKIPSTEGQSKAYSTCLPHLVAVVLFLLTGFIAYLKPVSESPSISDVVISVFYTMMPPTFNPIIYSLRNKAMKVALRMLIKGRLSKK</sequence>
<dbReference type="OrthoDB" id="9836137at2759"/>